<dbReference type="GO" id="GO:0051539">
    <property type="term" value="F:4 iron, 4 sulfur cluster binding"/>
    <property type="evidence" value="ECO:0007669"/>
    <property type="project" value="UniProtKB-KW"/>
</dbReference>
<dbReference type="EMBL" id="VLTJ01000001">
    <property type="protein sequence ID" value="TSH99272.1"/>
    <property type="molecule type" value="Genomic_DNA"/>
</dbReference>
<protein>
    <recommendedName>
        <fullName evidence="6">3-isopropylmalate dehydratase</fullName>
        <ecNumber evidence="6">4.2.1.33</ecNumber>
    </recommendedName>
</protein>
<comment type="caution">
    <text evidence="16">The sequence shown here is derived from an EMBL/GenBank/DDBJ whole genome shotgun (WGS) entry which is preliminary data.</text>
</comment>
<evidence type="ECO:0000256" key="1">
    <source>
        <dbReference type="ARBA" id="ARBA00000491"/>
    </source>
</evidence>
<evidence type="ECO:0000256" key="10">
    <source>
        <dbReference type="ARBA" id="ARBA00022723"/>
    </source>
</evidence>
<dbReference type="InterPro" id="IPR015931">
    <property type="entry name" value="Acnase/IPM_dHydase_lsu_aba_1/3"/>
</dbReference>
<evidence type="ECO:0000256" key="6">
    <source>
        <dbReference type="ARBA" id="ARBA00011998"/>
    </source>
</evidence>
<evidence type="ECO:0000313" key="17">
    <source>
        <dbReference type="Proteomes" id="UP000318405"/>
    </source>
</evidence>
<keyword evidence="11" id="KW-0408">Iron</keyword>
<dbReference type="InterPro" id="IPR001030">
    <property type="entry name" value="Acoase/IPM_deHydtase_lsu_aba"/>
</dbReference>
<evidence type="ECO:0000259" key="15">
    <source>
        <dbReference type="Pfam" id="PF00330"/>
    </source>
</evidence>
<name>A0A556B278_9BURK</name>
<dbReference type="NCBIfam" id="NF009116">
    <property type="entry name" value="PRK12466.1"/>
    <property type="match status" value="1"/>
</dbReference>
<keyword evidence="12" id="KW-0411">Iron-sulfur</keyword>
<evidence type="ECO:0000256" key="14">
    <source>
        <dbReference type="ARBA" id="ARBA00023304"/>
    </source>
</evidence>
<keyword evidence="10" id="KW-0479">Metal-binding</keyword>
<dbReference type="NCBIfam" id="NF004016">
    <property type="entry name" value="PRK05478.1"/>
    <property type="match status" value="1"/>
</dbReference>
<evidence type="ECO:0000256" key="13">
    <source>
        <dbReference type="ARBA" id="ARBA00023239"/>
    </source>
</evidence>
<proteinExistence type="predicted"/>
<comment type="pathway">
    <text evidence="4">Amino-acid biosynthesis; L-leucine biosynthesis; L-leucine from 3-methyl-2-oxobutanoate: step 2/4.</text>
</comment>
<keyword evidence="14" id="KW-0100">Branched-chain amino acid biosynthesis</keyword>
<sequence>MTASPRTAFEKIWSTHVIAELGGGTALLQIDRLFLHDLSGSAVMRALAASGREPDSPGQVCTVIDHVVSTLPGRGVNDTRNGEGAPMIRSTRELSHRYGLTFFDVDDPRQGIVHVVSPERGVALPGLTLVCGDSHTCTVGGVGALAWGIGSTEGEHVLATQTLAQTRPKTMRVRFEGPVPSGVLPKDMILALIGQVGANGGIGYAVEFAGSAVREMPVEGRLTLCNMAIEFSAKYGFIPADDVTLAYLKGREFSPKGEAWERAAAYWRSLATDEGAVFDREVTLDCTRIKPQVTWGTSPMQVVPIDGRVPDPAEQAEEGVRAQMHRALDYMQLAPGTPLEGLAIQGAYIGSCTNARLSDLREAARVLRGRKVAPGVTAICVPGSTQVKKDAEAEGLDRVFLDAGFEWHESGCGMCGNGGRGEFSDKRVISTTNRNFEGRQGARTRTHLASPAMVAAAAVKGCITDPRHF</sequence>
<evidence type="ECO:0000256" key="2">
    <source>
        <dbReference type="ARBA" id="ARBA00001966"/>
    </source>
</evidence>
<keyword evidence="7" id="KW-0432">Leucine biosynthesis</keyword>
<feature type="domain" description="Aconitase/3-isopropylmalate dehydratase large subunit alpha/beta/alpha" evidence="15">
    <location>
        <begin position="10"/>
        <end position="461"/>
    </location>
</feature>
<evidence type="ECO:0000256" key="9">
    <source>
        <dbReference type="ARBA" id="ARBA00022605"/>
    </source>
</evidence>
<evidence type="ECO:0000313" key="16">
    <source>
        <dbReference type="EMBL" id="TSH99272.1"/>
    </source>
</evidence>
<reference evidence="16 17" key="1">
    <citation type="submission" date="2019-07" db="EMBL/GenBank/DDBJ databases">
        <title>Qingshengfaniella alkalisoli gen. nov., sp. nov., isolated from saline soil.</title>
        <authorList>
            <person name="Xu L."/>
            <person name="Huang X.-X."/>
            <person name="Sun J.-Q."/>
        </authorList>
    </citation>
    <scope>NUCLEOTIDE SEQUENCE [LARGE SCALE GENOMIC DNA]</scope>
    <source>
        <strain evidence="16 17">DSM 27279</strain>
    </source>
</reference>
<dbReference type="InterPro" id="IPR036008">
    <property type="entry name" value="Aconitase_4Fe-4S_dom"/>
</dbReference>
<keyword evidence="17" id="KW-1185">Reference proteome</keyword>
<dbReference type="InterPro" id="IPR050067">
    <property type="entry name" value="IPM_dehydratase_rel_enz"/>
</dbReference>
<dbReference type="GO" id="GO:0003861">
    <property type="term" value="F:3-isopropylmalate dehydratase activity"/>
    <property type="evidence" value="ECO:0007669"/>
    <property type="project" value="UniProtKB-EC"/>
</dbReference>
<comment type="catalytic activity">
    <reaction evidence="1">
        <text>(2R,3S)-3-isopropylmalate = (2S)-2-isopropylmalate</text>
        <dbReference type="Rhea" id="RHEA:32287"/>
        <dbReference type="ChEBI" id="CHEBI:1178"/>
        <dbReference type="ChEBI" id="CHEBI:35121"/>
        <dbReference type="EC" id="4.2.1.33"/>
    </reaction>
</comment>
<keyword evidence="13" id="KW-0456">Lyase</keyword>
<keyword evidence="9" id="KW-0028">Amino-acid biosynthesis</keyword>
<evidence type="ECO:0000256" key="12">
    <source>
        <dbReference type="ARBA" id="ARBA00023014"/>
    </source>
</evidence>
<evidence type="ECO:0000256" key="4">
    <source>
        <dbReference type="ARBA" id="ARBA00004729"/>
    </source>
</evidence>
<dbReference type="Pfam" id="PF00330">
    <property type="entry name" value="Aconitase"/>
    <property type="match status" value="1"/>
</dbReference>
<dbReference type="GO" id="GO:0046872">
    <property type="term" value="F:metal ion binding"/>
    <property type="evidence" value="ECO:0007669"/>
    <property type="project" value="UniProtKB-KW"/>
</dbReference>
<dbReference type="PANTHER" id="PTHR43822:SF9">
    <property type="entry name" value="3-ISOPROPYLMALATE DEHYDRATASE"/>
    <property type="match status" value="1"/>
</dbReference>
<dbReference type="Gene3D" id="3.30.499.10">
    <property type="entry name" value="Aconitase, domain 3"/>
    <property type="match status" value="2"/>
</dbReference>
<evidence type="ECO:0000256" key="8">
    <source>
        <dbReference type="ARBA" id="ARBA00022485"/>
    </source>
</evidence>
<accession>A0A556B278</accession>
<dbReference type="SUPFAM" id="SSF53732">
    <property type="entry name" value="Aconitase iron-sulfur domain"/>
    <property type="match status" value="1"/>
</dbReference>
<evidence type="ECO:0000256" key="5">
    <source>
        <dbReference type="ARBA" id="ARBA00011271"/>
    </source>
</evidence>
<dbReference type="Proteomes" id="UP000318405">
    <property type="component" value="Unassembled WGS sequence"/>
</dbReference>
<evidence type="ECO:0000256" key="11">
    <source>
        <dbReference type="ARBA" id="ARBA00023004"/>
    </source>
</evidence>
<gene>
    <name evidence="16" type="ORF">FOZ76_00665</name>
</gene>
<dbReference type="InterPro" id="IPR018136">
    <property type="entry name" value="Aconitase_4Fe-4S_BS"/>
</dbReference>
<evidence type="ECO:0000256" key="7">
    <source>
        <dbReference type="ARBA" id="ARBA00022430"/>
    </source>
</evidence>
<dbReference type="PRINTS" id="PR00415">
    <property type="entry name" value="ACONITASE"/>
</dbReference>
<evidence type="ECO:0000256" key="3">
    <source>
        <dbReference type="ARBA" id="ARBA00002695"/>
    </source>
</evidence>
<dbReference type="EC" id="4.2.1.33" evidence="6"/>
<comment type="function">
    <text evidence="3">Catalyzes the isomerization between 2-isopropylmalate and 3-isopropylmalate, via the formation of 2-isopropylmaleate.</text>
</comment>
<organism evidence="16 17">
    <name type="scientific">Verticiella sediminum</name>
    <dbReference type="NCBI Taxonomy" id="1247510"/>
    <lineage>
        <taxon>Bacteria</taxon>
        <taxon>Pseudomonadati</taxon>
        <taxon>Pseudomonadota</taxon>
        <taxon>Betaproteobacteria</taxon>
        <taxon>Burkholderiales</taxon>
        <taxon>Alcaligenaceae</taxon>
        <taxon>Verticiella</taxon>
    </lineage>
</organism>
<dbReference type="RefSeq" id="WP_143946181.1">
    <property type="nucleotide sequence ID" value="NZ_BAABMB010000001.1"/>
</dbReference>
<dbReference type="PROSITE" id="PS00450">
    <property type="entry name" value="ACONITASE_1"/>
    <property type="match status" value="1"/>
</dbReference>
<dbReference type="GO" id="GO:0009098">
    <property type="term" value="P:L-leucine biosynthetic process"/>
    <property type="evidence" value="ECO:0007669"/>
    <property type="project" value="UniProtKB-KW"/>
</dbReference>
<dbReference type="AlphaFoldDB" id="A0A556B278"/>
<comment type="cofactor">
    <cofactor evidence="2">
        <name>[4Fe-4S] cluster</name>
        <dbReference type="ChEBI" id="CHEBI:49883"/>
    </cofactor>
</comment>
<comment type="subunit">
    <text evidence="5">Heterodimer of LeuC and LeuD.</text>
</comment>
<keyword evidence="8" id="KW-0004">4Fe-4S</keyword>
<dbReference type="PANTHER" id="PTHR43822">
    <property type="entry name" value="HOMOACONITASE, MITOCHONDRIAL-RELATED"/>
    <property type="match status" value="1"/>
</dbReference>
<dbReference type="OrthoDB" id="9802769at2"/>